<evidence type="ECO:0000256" key="1">
    <source>
        <dbReference type="SAM" id="Phobius"/>
    </source>
</evidence>
<gene>
    <name evidence="2" type="ORF">CJOHNSTONI_LOCUS9501</name>
</gene>
<reference evidence="2" key="1">
    <citation type="submission" date="2021-09" db="EMBL/GenBank/DDBJ databases">
        <authorList>
            <consortium name="Pathogen Informatics"/>
        </authorList>
    </citation>
    <scope>NUCLEOTIDE SEQUENCE</scope>
</reference>
<keyword evidence="3" id="KW-1185">Reference proteome</keyword>
<organism evidence="2 3">
    <name type="scientific">Cercopithifilaria johnstoni</name>
    <dbReference type="NCBI Taxonomy" id="2874296"/>
    <lineage>
        <taxon>Eukaryota</taxon>
        <taxon>Metazoa</taxon>
        <taxon>Ecdysozoa</taxon>
        <taxon>Nematoda</taxon>
        <taxon>Chromadorea</taxon>
        <taxon>Rhabditida</taxon>
        <taxon>Spirurina</taxon>
        <taxon>Spiruromorpha</taxon>
        <taxon>Filarioidea</taxon>
        <taxon>Onchocercidae</taxon>
        <taxon>Cercopithifilaria</taxon>
    </lineage>
</organism>
<proteinExistence type="predicted"/>
<protein>
    <submittedName>
        <fullName evidence="2">Uncharacterized protein</fullName>
    </submittedName>
</protein>
<dbReference type="AlphaFoldDB" id="A0A8J2PY78"/>
<dbReference type="Proteomes" id="UP000746747">
    <property type="component" value="Unassembled WGS sequence"/>
</dbReference>
<accession>A0A8J2PY78</accession>
<keyword evidence="1" id="KW-1133">Transmembrane helix</keyword>
<name>A0A8J2PY78_9BILA</name>
<dbReference type="EMBL" id="CAKAEH010001870">
    <property type="protein sequence ID" value="CAG9539944.1"/>
    <property type="molecule type" value="Genomic_DNA"/>
</dbReference>
<evidence type="ECO:0000313" key="3">
    <source>
        <dbReference type="Proteomes" id="UP000746747"/>
    </source>
</evidence>
<sequence length="95" mass="11036">MRLSSSDCPFLTIRHWTLVKLSNTNIAYGNLLFEKFVAILNFRFVFSDHLFQQSAGHFACLTRENGFRIAPRDVNLANLVLLWWFIVSTLLPFTL</sequence>
<feature type="transmembrane region" description="Helical" evidence="1">
    <location>
        <begin position="76"/>
        <end position="94"/>
    </location>
</feature>
<keyword evidence="1" id="KW-0472">Membrane</keyword>
<evidence type="ECO:0000313" key="2">
    <source>
        <dbReference type="EMBL" id="CAG9539944.1"/>
    </source>
</evidence>
<keyword evidence="1" id="KW-0812">Transmembrane</keyword>
<comment type="caution">
    <text evidence="2">The sequence shown here is derived from an EMBL/GenBank/DDBJ whole genome shotgun (WGS) entry which is preliminary data.</text>
</comment>